<evidence type="ECO:0000256" key="8">
    <source>
        <dbReference type="ARBA" id="ARBA00023209"/>
    </source>
</evidence>
<keyword evidence="11" id="KW-1185">Reference proteome</keyword>
<reference evidence="10 11" key="1">
    <citation type="submission" date="2024-06" db="EMBL/GenBank/DDBJ databases">
        <title>Genomic Encyclopedia of Type Strains, Phase IV (KMG-IV): sequencing the most valuable type-strain genomes for metagenomic binning, comparative biology and taxonomic classification.</title>
        <authorList>
            <person name="Goeker M."/>
        </authorList>
    </citation>
    <scope>NUCLEOTIDE SEQUENCE [LARGE SCALE GENOMIC DNA]</scope>
    <source>
        <strain evidence="10 11">DSM 29492</strain>
    </source>
</reference>
<dbReference type="PANTHER" id="PTHR43616">
    <property type="entry name" value="GLYCEROL DEHYDROGENASE"/>
    <property type="match status" value="1"/>
</dbReference>
<keyword evidence="6" id="KW-0520">NAD</keyword>
<dbReference type="RefSeq" id="WP_257464826.1">
    <property type="nucleotide sequence ID" value="NZ_BAABXP010000002.1"/>
</dbReference>
<dbReference type="EMBL" id="JBEPMJ010000015">
    <property type="protein sequence ID" value="MET3750869.1"/>
    <property type="molecule type" value="Genomic_DNA"/>
</dbReference>
<dbReference type="PANTHER" id="PTHR43616:SF5">
    <property type="entry name" value="GLYCEROL DEHYDROGENASE 1"/>
    <property type="match status" value="1"/>
</dbReference>
<accession>A0ABV2M395</accession>
<protein>
    <submittedName>
        <fullName evidence="10">Glycerol-1-phosphate dehydrogenase [NAD(P)+]</fullName>
        <ecNumber evidence="10">1.1.1.261</ecNumber>
    </submittedName>
</protein>
<gene>
    <name evidence="10" type="ORF">ABID24_002122</name>
</gene>
<keyword evidence="3" id="KW-0479">Metal-binding</keyword>
<dbReference type="CDD" id="cd08175">
    <property type="entry name" value="G1PDH"/>
    <property type="match status" value="1"/>
</dbReference>
<keyword evidence="4" id="KW-0521">NADP</keyword>
<evidence type="ECO:0000256" key="4">
    <source>
        <dbReference type="ARBA" id="ARBA00022857"/>
    </source>
</evidence>
<evidence type="ECO:0000256" key="3">
    <source>
        <dbReference type="ARBA" id="ARBA00022723"/>
    </source>
</evidence>
<dbReference type="Gene3D" id="3.40.50.1970">
    <property type="match status" value="1"/>
</dbReference>
<dbReference type="Proteomes" id="UP001549106">
    <property type="component" value="Unassembled WGS sequence"/>
</dbReference>
<keyword evidence="2" id="KW-0444">Lipid biosynthesis</keyword>
<keyword evidence="8" id="KW-0594">Phospholipid biosynthesis</keyword>
<evidence type="ECO:0000256" key="5">
    <source>
        <dbReference type="ARBA" id="ARBA00023002"/>
    </source>
</evidence>
<dbReference type="Gene3D" id="1.20.1090.10">
    <property type="entry name" value="Dehydroquinate synthase-like - alpha domain"/>
    <property type="match status" value="1"/>
</dbReference>
<dbReference type="Pfam" id="PF13685">
    <property type="entry name" value="Fe-ADH_2"/>
    <property type="match status" value="1"/>
</dbReference>
<dbReference type="SUPFAM" id="SSF56796">
    <property type="entry name" value="Dehydroquinate synthase-like"/>
    <property type="match status" value="1"/>
</dbReference>
<evidence type="ECO:0000313" key="10">
    <source>
        <dbReference type="EMBL" id="MET3750869.1"/>
    </source>
</evidence>
<keyword evidence="7" id="KW-0443">Lipid metabolism</keyword>
<evidence type="ECO:0000256" key="1">
    <source>
        <dbReference type="ARBA" id="ARBA00022490"/>
    </source>
</evidence>
<proteinExistence type="predicted"/>
<evidence type="ECO:0000313" key="11">
    <source>
        <dbReference type="Proteomes" id="UP001549106"/>
    </source>
</evidence>
<evidence type="ECO:0000256" key="2">
    <source>
        <dbReference type="ARBA" id="ARBA00022516"/>
    </source>
</evidence>
<keyword evidence="5 10" id="KW-0560">Oxidoreductase</keyword>
<dbReference type="GO" id="GO:0050492">
    <property type="term" value="F:glycerol-1-phosphate dehydrogenase [NAD(P)+] activity"/>
    <property type="evidence" value="ECO:0007669"/>
    <property type="project" value="UniProtKB-EC"/>
</dbReference>
<evidence type="ECO:0000256" key="9">
    <source>
        <dbReference type="ARBA" id="ARBA00023264"/>
    </source>
</evidence>
<evidence type="ECO:0000256" key="6">
    <source>
        <dbReference type="ARBA" id="ARBA00023027"/>
    </source>
</evidence>
<name>A0ABV2M395_9FIRM</name>
<sequence length="423" mass="47185">MRVDTDDFGRPCRCGREHHIEVKEIIIEEGAVKKLEEAMSDGFLKEYISPLLICDTNTLKATEECMEDIYDRCQVLTLDAEGLHADEHAVEIVENYMEEDIDLILAVGSGTIHDISRYLAYQYKIPFISVPTAASVDGFVSNVAAMTWKGLKKTVPAVAPLAVFADTDIFAHAPRRLTASGVSDLLGKYICLADWKIASLLTGEYICSEIIEMEEKALKTVCSCVKGIASGQPEDCEKLMYALILSGLAMQMVGNSRPASCAEHHLSHLWEMEVVNGPLDALHGEKVSVGTLLVLREYKRLARAIREGRCQLKACEEDSALLEKYFGSKGLLEGIQKENDPELLREINPSRLADCLEMIAEMIEELPEEEELFHLMELAGCKKSVYEIGLTDEIVPVSLRLAPYVRRRLSFLRVSRLLDVKGE</sequence>
<comment type="caution">
    <text evidence="10">The sequence shown here is derived from an EMBL/GenBank/DDBJ whole genome shotgun (WGS) entry which is preliminary data.</text>
</comment>
<dbReference type="EC" id="1.1.1.261" evidence="10"/>
<keyword evidence="1" id="KW-0963">Cytoplasm</keyword>
<keyword evidence="9" id="KW-1208">Phospholipid metabolism</keyword>
<evidence type="ECO:0000256" key="7">
    <source>
        <dbReference type="ARBA" id="ARBA00023098"/>
    </source>
</evidence>
<dbReference type="InterPro" id="IPR016205">
    <property type="entry name" value="Glycerol_DH"/>
</dbReference>
<dbReference type="InterPro" id="IPR032837">
    <property type="entry name" value="G1PDH"/>
</dbReference>
<organism evidence="10 11">
    <name type="scientific">Blautia caecimuris</name>
    <dbReference type="NCBI Taxonomy" id="1796615"/>
    <lineage>
        <taxon>Bacteria</taxon>
        <taxon>Bacillati</taxon>
        <taxon>Bacillota</taxon>
        <taxon>Clostridia</taxon>
        <taxon>Lachnospirales</taxon>
        <taxon>Lachnospiraceae</taxon>
        <taxon>Blautia</taxon>
    </lineage>
</organism>